<dbReference type="InterPro" id="IPR010982">
    <property type="entry name" value="Lambda_DNA-bd_dom_sf"/>
</dbReference>
<keyword evidence="1" id="KW-0805">Transcription regulation</keyword>
<dbReference type="SMART" id="SM00354">
    <property type="entry name" value="HTH_LACI"/>
    <property type="match status" value="1"/>
</dbReference>
<evidence type="ECO:0000313" key="5">
    <source>
        <dbReference type="EMBL" id="MFC0589701.1"/>
    </source>
</evidence>
<dbReference type="RefSeq" id="WP_379481170.1">
    <property type="nucleotide sequence ID" value="NZ_JBHLTL010000006.1"/>
</dbReference>
<reference evidence="5 6" key="1">
    <citation type="submission" date="2024-09" db="EMBL/GenBank/DDBJ databases">
        <authorList>
            <person name="Sun Q."/>
            <person name="Mori K."/>
        </authorList>
    </citation>
    <scope>NUCLEOTIDE SEQUENCE [LARGE SCALE GENOMIC DNA]</scope>
    <source>
        <strain evidence="5 6">NCAIM B.02537</strain>
    </source>
</reference>
<keyword evidence="6" id="KW-1185">Reference proteome</keyword>
<proteinExistence type="predicted"/>
<dbReference type="Gene3D" id="3.40.50.2300">
    <property type="match status" value="2"/>
</dbReference>
<name>A0ABV6PIN8_9SPHN</name>
<dbReference type="InterPro" id="IPR000843">
    <property type="entry name" value="HTH_LacI"/>
</dbReference>
<keyword evidence="2 5" id="KW-0238">DNA-binding</keyword>
<dbReference type="SUPFAM" id="SSF53822">
    <property type="entry name" value="Periplasmic binding protein-like I"/>
    <property type="match status" value="1"/>
</dbReference>
<evidence type="ECO:0000256" key="2">
    <source>
        <dbReference type="ARBA" id="ARBA00023125"/>
    </source>
</evidence>
<feature type="domain" description="HTH lacI-type" evidence="4">
    <location>
        <begin position="17"/>
        <end position="71"/>
    </location>
</feature>
<keyword evidence="3" id="KW-0804">Transcription</keyword>
<dbReference type="Proteomes" id="UP001589943">
    <property type="component" value="Unassembled WGS sequence"/>
</dbReference>
<gene>
    <name evidence="5" type="ORF">ACFFF7_09775</name>
</gene>
<evidence type="ECO:0000259" key="4">
    <source>
        <dbReference type="PROSITE" id="PS50932"/>
    </source>
</evidence>
<dbReference type="CDD" id="cd01392">
    <property type="entry name" value="HTH_LacI"/>
    <property type="match status" value="1"/>
</dbReference>
<comment type="caution">
    <text evidence="5">The sequence shown here is derived from an EMBL/GenBank/DDBJ whole genome shotgun (WGS) entry which is preliminary data.</text>
</comment>
<dbReference type="InterPro" id="IPR028082">
    <property type="entry name" value="Peripla_BP_I"/>
</dbReference>
<evidence type="ECO:0000256" key="1">
    <source>
        <dbReference type="ARBA" id="ARBA00023015"/>
    </source>
</evidence>
<dbReference type="InterPro" id="IPR046335">
    <property type="entry name" value="LacI/GalR-like_sensor"/>
</dbReference>
<organism evidence="5 6">
    <name type="scientific">Novosphingobium aquiterrae</name>
    <dbReference type="NCBI Taxonomy" id="624388"/>
    <lineage>
        <taxon>Bacteria</taxon>
        <taxon>Pseudomonadati</taxon>
        <taxon>Pseudomonadota</taxon>
        <taxon>Alphaproteobacteria</taxon>
        <taxon>Sphingomonadales</taxon>
        <taxon>Sphingomonadaceae</taxon>
        <taxon>Novosphingobium</taxon>
    </lineage>
</organism>
<dbReference type="SUPFAM" id="SSF47413">
    <property type="entry name" value="lambda repressor-like DNA-binding domains"/>
    <property type="match status" value="1"/>
</dbReference>
<dbReference type="EMBL" id="JBHLTL010000006">
    <property type="protein sequence ID" value="MFC0589701.1"/>
    <property type="molecule type" value="Genomic_DNA"/>
</dbReference>
<dbReference type="PANTHER" id="PTHR30146:SF120">
    <property type="entry name" value="ALANINE RACEMASE"/>
    <property type="match status" value="1"/>
</dbReference>
<dbReference type="Gene3D" id="1.10.260.40">
    <property type="entry name" value="lambda repressor-like DNA-binding domains"/>
    <property type="match status" value="1"/>
</dbReference>
<dbReference type="Pfam" id="PF13377">
    <property type="entry name" value="Peripla_BP_3"/>
    <property type="match status" value="1"/>
</dbReference>
<sequence length="356" mass="38358">MVSEADQTRKAARRTRATSFDVAELAGVSQSTVSRALAGDPVVSEMTRERVKRAAEELHYSIDQNATRLRTGRTDVIAVVVICRPGELKGDMNPFYYSLLGNICSAISAAGCDALTSFQDSAANLNGYYESNRRADGLIVIGTAENTEAWAHFREVADSGANMVCWGAPYQDQNWVRSDNVAGGELAAQVLLDSGYKSNVYIGSVTSLQRQYTERFDGFSKALRAAGQTPVIAQIDPALSRIDQGREAVRGMIETGMKFDGIFAACDQIALGAMQELQARGVRIPDEVGVVGFDGINAGEHVVPSLTTIEPDLPLAAELLVKRLKSMMAGKPDDEWLVPVRLIVRGSTARGASHQA</sequence>
<dbReference type="Pfam" id="PF00356">
    <property type="entry name" value="LacI"/>
    <property type="match status" value="1"/>
</dbReference>
<evidence type="ECO:0000256" key="3">
    <source>
        <dbReference type="ARBA" id="ARBA00023163"/>
    </source>
</evidence>
<dbReference type="PROSITE" id="PS50932">
    <property type="entry name" value="HTH_LACI_2"/>
    <property type="match status" value="1"/>
</dbReference>
<evidence type="ECO:0000313" key="6">
    <source>
        <dbReference type="Proteomes" id="UP001589943"/>
    </source>
</evidence>
<accession>A0ABV6PIN8</accession>
<dbReference type="GO" id="GO:0003677">
    <property type="term" value="F:DNA binding"/>
    <property type="evidence" value="ECO:0007669"/>
    <property type="project" value="UniProtKB-KW"/>
</dbReference>
<dbReference type="PANTHER" id="PTHR30146">
    <property type="entry name" value="LACI-RELATED TRANSCRIPTIONAL REPRESSOR"/>
    <property type="match status" value="1"/>
</dbReference>
<protein>
    <submittedName>
        <fullName evidence="5">LacI family DNA-binding transcriptional regulator</fullName>
    </submittedName>
</protein>